<dbReference type="Proteomes" id="UP000744980">
    <property type="component" value="Unassembled WGS sequence"/>
</dbReference>
<protein>
    <submittedName>
        <fullName evidence="2">Uncharacterized protein</fullName>
    </submittedName>
</protein>
<sequence>MKKLLSALAAIGLAASFALPLSAAPIFVPKPEQVQTSTVEQVSQWRHRQWRADRRWDRRWDRRHAWLSCGYYGRCYPRHYGYYDGYRDHYRYQRRSGVTIYFNF</sequence>
<feature type="chain" id="PRO_5043644009" evidence="1">
    <location>
        <begin position="24"/>
        <end position="104"/>
    </location>
</feature>
<evidence type="ECO:0000313" key="3">
    <source>
        <dbReference type="Proteomes" id="UP000744980"/>
    </source>
</evidence>
<keyword evidence="3" id="KW-1185">Reference proteome</keyword>
<keyword evidence="1" id="KW-0732">Signal</keyword>
<organism evidence="2 3">
    <name type="scientific">Ensifer canadensis</name>
    <dbReference type="NCBI Taxonomy" id="555315"/>
    <lineage>
        <taxon>Bacteria</taxon>
        <taxon>Pseudomonadati</taxon>
        <taxon>Pseudomonadota</taxon>
        <taxon>Alphaproteobacteria</taxon>
        <taxon>Hyphomicrobiales</taxon>
        <taxon>Rhizobiaceae</taxon>
        <taxon>Sinorhizobium/Ensifer group</taxon>
        <taxon>Ensifer</taxon>
    </lineage>
</organism>
<gene>
    <name evidence="2" type="ORF">GFB56_23780</name>
</gene>
<proteinExistence type="predicted"/>
<comment type="caution">
    <text evidence="2">The sequence shown here is derived from an EMBL/GenBank/DDBJ whole genome shotgun (WGS) entry which is preliminary data.</text>
</comment>
<accession>A0AAW4FR37</accession>
<dbReference type="RefSeq" id="WP_203528755.1">
    <property type="nucleotide sequence ID" value="NZ_CP083371.1"/>
</dbReference>
<dbReference type="AlphaFoldDB" id="A0AAW4FR37"/>
<evidence type="ECO:0000313" key="2">
    <source>
        <dbReference type="EMBL" id="MBM3093787.1"/>
    </source>
</evidence>
<dbReference type="EMBL" id="WXFA01000018">
    <property type="protein sequence ID" value="MBM3093787.1"/>
    <property type="molecule type" value="Genomic_DNA"/>
</dbReference>
<feature type="signal peptide" evidence="1">
    <location>
        <begin position="1"/>
        <end position="23"/>
    </location>
</feature>
<evidence type="ECO:0000256" key="1">
    <source>
        <dbReference type="SAM" id="SignalP"/>
    </source>
</evidence>
<name>A0AAW4FR37_9HYPH</name>
<reference evidence="2 3" key="1">
    <citation type="submission" date="2020-01" db="EMBL/GenBank/DDBJ databases">
        <title>Draft genome assembly of Ensifer adhaerens T173.</title>
        <authorList>
            <person name="Craig J.E."/>
            <person name="Stinchcombe J.R."/>
        </authorList>
    </citation>
    <scope>NUCLEOTIDE SEQUENCE [LARGE SCALE GENOMIC DNA]</scope>
    <source>
        <strain evidence="2 3">T173</strain>
    </source>
</reference>